<protein>
    <recommendedName>
        <fullName evidence="3">Maturase</fullName>
    </recommendedName>
</protein>
<dbReference type="Proteomes" id="UP001159363">
    <property type="component" value="Chromosome 1"/>
</dbReference>
<accession>A0ABQ9IL40</accession>
<comment type="caution">
    <text evidence="1">The sequence shown here is derived from an EMBL/GenBank/DDBJ whole genome shotgun (WGS) entry which is preliminary data.</text>
</comment>
<organism evidence="1 2">
    <name type="scientific">Dryococelus australis</name>
    <dbReference type="NCBI Taxonomy" id="614101"/>
    <lineage>
        <taxon>Eukaryota</taxon>
        <taxon>Metazoa</taxon>
        <taxon>Ecdysozoa</taxon>
        <taxon>Arthropoda</taxon>
        <taxon>Hexapoda</taxon>
        <taxon>Insecta</taxon>
        <taxon>Pterygota</taxon>
        <taxon>Neoptera</taxon>
        <taxon>Polyneoptera</taxon>
        <taxon>Phasmatodea</taxon>
        <taxon>Verophasmatodea</taxon>
        <taxon>Anareolatae</taxon>
        <taxon>Phasmatidae</taxon>
        <taxon>Eurycanthinae</taxon>
        <taxon>Dryococelus</taxon>
    </lineage>
</organism>
<sequence length="160" mass="17917">MVRRAGHVPTYGTVKHLALGDISVRGKGLCAGVIQPLSAVFSSEELIYQWGAPPRGLLKDEALSEAIMRKAARYHGLPTRTLVRRIASGNNMKHANEKRLLVYIHLLALRQFITLHISSLRSLGLSIISLKSLKLQDMSGPIHSWREILRYPCNKLRDCL</sequence>
<gene>
    <name evidence="1" type="ORF">PR048_002767</name>
</gene>
<evidence type="ECO:0008006" key="3">
    <source>
        <dbReference type="Google" id="ProtNLM"/>
    </source>
</evidence>
<dbReference type="EMBL" id="JARBHB010000001">
    <property type="protein sequence ID" value="KAJ8897421.1"/>
    <property type="molecule type" value="Genomic_DNA"/>
</dbReference>
<name>A0ABQ9IL40_9NEOP</name>
<evidence type="ECO:0000313" key="2">
    <source>
        <dbReference type="Proteomes" id="UP001159363"/>
    </source>
</evidence>
<reference evidence="1 2" key="1">
    <citation type="submission" date="2023-02" db="EMBL/GenBank/DDBJ databases">
        <title>LHISI_Scaffold_Assembly.</title>
        <authorList>
            <person name="Stuart O.P."/>
            <person name="Cleave R."/>
            <person name="Magrath M.J.L."/>
            <person name="Mikheyev A.S."/>
        </authorList>
    </citation>
    <scope>NUCLEOTIDE SEQUENCE [LARGE SCALE GENOMIC DNA]</scope>
    <source>
        <strain evidence="1">Daus_M_001</strain>
        <tissue evidence="1">Leg muscle</tissue>
    </source>
</reference>
<keyword evidence="2" id="KW-1185">Reference proteome</keyword>
<proteinExistence type="predicted"/>
<evidence type="ECO:0000313" key="1">
    <source>
        <dbReference type="EMBL" id="KAJ8897421.1"/>
    </source>
</evidence>